<dbReference type="InterPro" id="IPR003562">
    <property type="entry name" value="Mutator_MutX_prot"/>
</dbReference>
<organism evidence="7 8">
    <name type="scientific">Candidatus Faeciplasma avium</name>
    <dbReference type="NCBI Taxonomy" id="2840798"/>
    <lineage>
        <taxon>Bacteria</taxon>
        <taxon>Bacillati</taxon>
        <taxon>Bacillota</taxon>
        <taxon>Clostridia</taxon>
        <taxon>Eubacteriales</taxon>
        <taxon>Oscillospiraceae</taxon>
        <taxon>Oscillospiraceae incertae sedis</taxon>
        <taxon>Candidatus Faeciplasma</taxon>
    </lineage>
</organism>
<keyword evidence="5" id="KW-0460">Magnesium</keyword>
<dbReference type="PROSITE" id="PS51462">
    <property type="entry name" value="NUDIX"/>
    <property type="match status" value="1"/>
</dbReference>
<comment type="similarity">
    <text evidence="2">Belongs to the Nudix hydrolase family.</text>
</comment>
<name>A0A9D1NQC6_9FIRM</name>
<evidence type="ECO:0000313" key="7">
    <source>
        <dbReference type="EMBL" id="HIV10552.1"/>
    </source>
</evidence>
<dbReference type="CDD" id="cd18886">
    <property type="entry name" value="NUDIX_MutT_Nudt1"/>
    <property type="match status" value="1"/>
</dbReference>
<dbReference type="GO" id="GO:0006281">
    <property type="term" value="P:DNA repair"/>
    <property type="evidence" value="ECO:0007669"/>
    <property type="project" value="InterPro"/>
</dbReference>
<dbReference type="Gene3D" id="3.90.79.10">
    <property type="entry name" value="Nucleoside Triphosphate Pyrophosphohydrolase"/>
    <property type="match status" value="1"/>
</dbReference>
<evidence type="ECO:0000256" key="2">
    <source>
        <dbReference type="ARBA" id="ARBA00005582"/>
    </source>
</evidence>
<reference evidence="7" key="1">
    <citation type="submission" date="2020-10" db="EMBL/GenBank/DDBJ databases">
        <authorList>
            <person name="Gilroy R."/>
        </authorList>
    </citation>
    <scope>NUCLEOTIDE SEQUENCE</scope>
    <source>
        <strain evidence="7">1370</strain>
    </source>
</reference>
<sequence>MIVNSTLLYIRRDDCYLMLHRTKKEQDINKDKWLGIGGRLEPGESPYDCIIRETVEETSIALSPAQLSYRGLVSFVDGDYTEHMHLFTAATTSDCSGVCDEGELCWVDISRLLELELWEGDRIFLSLIKDPSTPFFSLKLIYSDGELKEAYLNGENMTVK</sequence>
<evidence type="ECO:0000256" key="5">
    <source>
        <dbReference type="ARBA" id="ARBA00022842"/>
    </source>
</evidence>
<dbReference type="GO" id="GO:0046872">
    <property type="term" value="F:metal ion binding"/>
    <property type="evidence" value="ECO:0007669"/>
    <property type="project" value="UniProtKB-KW"/>
</dbReference>
<comment type="caution">
    <text evidence="7">The sequence shown here is derived from an EMBL/GenBank/DDBJ whole genome shotgun (WGS) entry which is preliminary data.</text>
</comment>
<evidence type="ECO:0000259" key="6">
    <source>
        <dbReference type="PROSITE" id="PS51462"/>
    </source>
</evidence>
<dbReference type="InterPro" id="IPR000086">
    <property type="entry name" value="NUDIX_hydrolase_dom"/>
</dbReference>
<gene>
    <name evidence="7" type="ORF">IAD28_02515</name>
</gene>
<dbReference type="Proteomes" id="UP000823960">
    <property type="component" value="Unassembled WGS sequence"/>
</dbReference>
<dbReference type="PANTHER" id="PTHR43758">
    <property type="entry name" value="7,8-DIHYDRO-8-OXOGUANINE TRIPHOSPHATASE"/>
    <property type="match status" value="1"/>
</dbReference>
<evidence type="ECO:0000313" key="8">
    <source>
        <dbReference type="Proteomes" id="UP000823960"/>
    </source>
</evidence>
<keyword evidence="4" id="KW-0378">Hydrolase</keyword>
<dbReference type="Pfam" id="PF00293">
    <property type="entry name" value="NUDIX"/>
    <property type="match status" value="1"/>
</dbReference>
<evidence type="ECO:0000256" key="3">
    <source>
        <dbReference type="ARBA" id="ARBA00022723"/>
    </source>
</evidence>
<protein>
    <submittedName>
        <fullName evidence="7">8-oxo-dGTP diphosphatase</fullName>
    </submittedName>
</protein>
<dbReference type="EMBL" id="DVOL01000034">
    <property type="protein sequence ID" value="HIV10552.1"/>
    <property type="molecule type" value="Genomic_DNA"/>
</dbReference>
<dbReference type="PRINTS" id="PR01402">
    <property type="entry name" value="MUTATORMUTX"/>
</dbReference>
<evidence type="ECO:0000256" key="4">
    <source>
        <dbReference type="ARBA" id="ARBA00022801"/>
    </source>
</evidence>
<dbReference type="GO" id="GO:0005737">
    <property type="term" value="C:cytoplasm"/>
    <property type="evidence" value="ECO:0007669"/>
    <property type="project" value="TreeGrafter"/>
</dbReference>
<dbReference type="PANTHER" id="PTHR43758:SF2">
    <property type="entry name" value="OXIDIZED PURINE NUCLEOSIDE TRIPHOSPHATE HYDROLASE"/>
    <property type="match status" value="1"/>
</dbReference>
<dbReference type="GO" id="GO:0008413">
    <property type="term" value="F:8-oxo-7,8-dihydroguanosine triphosphate pyrophosphatase activity"/>
    <property type="evidence" value="ECO:0007669"/>
    <property type="project" value="InterPro"/>
</dbReference>
<reference evidence="7" key="2">
    <citation type="journal article" date="2021" name="PeerJ">
        <title>Extensive microbial diversity within the chicken gut microbiome revealed by metagenomics and culture.</title>
        <authorList>
            <person name="Gilroy R."/>
            <person name="Ravi A."/>
            <person name="Getino M."/>
            <person name="Pursley I."/>
            <person name="Horton D.L."/>
            <person name="Alikhan N.F."/>
            <person name="Baker D."/>
            <person name="Gharbi K."/>
            <person name="Hall N."/>
            <person name="Watson M."/>
            <person name="Adriaenssens E.M."/>
            <person name="Foster-Nyarko E."/>
            <person name="Jarju S."/>
            <person name="Secka A."/>
            <person name="Antonio M."/>
            <person name="Oren A."/>
            <person name="Chaudhuri R.R."/>
            <person name="La Ragione R."/>
            <person name="Hildebrand F."/>
            <person name="Pallen M.J."/>
        </authorList>
    </citation>
    <scope>NUCLEOTIDE SEQUENCE</scope>
    <source>
        <strain evidence="7">1370</strain>
    </source>
</reference>
<evidence type="ECO:0000256" key="1">
    <source>
        <dbReference type="ARBA" id="ARBA00001946"/>
    </source>
</evidence>
<feature type="domain" description="Nudix hydrolase" evidence="6">
    <location>
        <begin position="1"/>
        <end position="130"/>
    </location>
</feature>
<comment type="cofactor">
    <cofactor evidence="1">
        <name>Mg(2+)</name>
        <dbReference type="ChEBI" id="CHEBI:18420"/>
    </cofactor>
</comment>
<dbReference type="InterPro" id="IPR015797">
    <property type="entry name" value="NUDIX_hydrolase-like_dom_sf"/>
</dbReference>
<keyword evidence="3" id="KW-0479">Metal-binding</keyword>
<proteinExistence type="inferred from homology"/>
<dbReference type="SUPFAM" id="SSF55811">
    <property type="entry name" value="Nudix"/>
    <property type="match status" value="1"/>
</dbReference>
<dbReference type="AlphaFoldDB" id="A0A9D1NQC6"/>
<accession>A0A9D1NQC6</accession>